<dbReference type="Pfam" id="PF25176">
    <property type="entry name" value="DUF7831"/>
    <property type="match status" value="1"/>
</dbReference>
<proteinExistence type="predicted"/>
<dbReference type="InterPro" id="IPR057153">
    <property type="entry name" value="DUF7831"/>
</dbReference>
<reference evidence="2" key="1">
    <citation type="submission" date="2018-10" db="EMBL/GenBank/DDBJ databases">
        <title>Hidden diversity of soil giant viruses.</title>
        <authorList>
            <person name="Schulz F."/>
            <person name="Alteio L."/>
            <person name="Goudeau D."/>
            <person name="Ryan E.M."/>
            <person name="Malmstrom R.R."/>
            <person name="Blanchard J."/>
            <person name="Woyke T."/>
        </authorList>
    </citation>
    <scope>NUCLEOTIDE SEQUENCE</scope>
    <source>
        <strain evidence="2">HYV1</strain>
    </source>
</reference>
<dbReference type="EMBL" id="MK072397">
    <property type="protein sequence ID" value="AYV83973.1"/>
    <property type="molecule type" value="Genomic_DNA"/>
</dbReference>
<protein>
    <recommendedName>
        <fullName evidence="1">DUF7831 domain-containing protein</fullName>
    </recommendedName>
</protein>
<evidence type="ECO:0000259" key="1">
    <source>
        <dbReference type="Pfam" id="PF25176"/>
    </source>
</evidence>
<organism evidence="2">
    <name type="scientific">Hyperionvirus sp</name>
    <dbReference type="NCBI Taxonomy" id="2487770"/>
    <lineage>
        <taxon>Viruses</taxon>
        <taxon>Varidnaviria</taxon>
        <taxon>Bamfordvirae</taxon>
        <taxon>Nucleocytoviricota</taxon>
        <taxon>Megaviricetes</taxon>
        <taxon>Imitervirales</taxon>
        <taxon>Mimiviridae</taxon>
        <taxon>Klosneuvirinae</taxon>
    </lineage>
</organism>
<gene>
    <name evidence="2" type="ORF">Hyperionvirus15_11</name>
</gene>
<accession>A0A3G5ADK8</accession>
<evidence type="ECO:0000313" key="2">
    <source>
        <dbReference type="EMBL" id="AYV83973.1"/>
    </source>
</evidence>
<name>A0A3G5ADK8_9VIRU</name>
<feature type="domain" description="DUF7831" evidence="1">
    <location>
        <begin position="5"/>
        <end position="121"/>
    </location>
</feature>
<sequence>MKVFRFKRNWTLSDVRRYSKFLFVFGDNDIRRGKGGQAIIRDEPNAMGVPSKKRPSGEMGAFYFDEEFDENVRKIKGAIGDIVERLRSGEFEGIIVSKDGIGTGLAKLPDYAPRTYKFLVSEMNALFREVMKM</sequence>